<evidence type="ECO:0000256" key="2">
    <source>
        <dbReference type="ARBA" id="ARBA00022679"/>
    </source>
</evidence>
<dbReference type="Proteomes" id="UP000024635">
    <property type="component" value="Unassembled WGS sequence"/>
</dbReference>
<dbReference type="EMBL" id="JARK01001339">
    <property type="protein sequence ID" value="EYC32277.1"/>
    <property type="molecule type" value="Genomic_DNA"/>
</dbReference>
<evidence type="ECO:0000256" key="3">
    <source>
        <dbReference type="ARBA" id="ARBA00022777"/>
    </source>
</evidence>
<evidence type="ECO:0000256" key="1">
    <source>
        <dbReference type="ARBA" id="ARBA00009156"/>
    </source>
</evidence>
<protein>
    <recommendedName>
        <fullName evidence="4">Carbohydrate kinase FGGY N-terminal domain-containing protein</fullName>
    </recommendedName>
</protein>
<dbReference type="Gene3D" id="3.30.420.40">
    <property type="match status" value="1"/>
</dbReference>
<keyword evidence="2" id="KW-0808">Transferase</keyword>
<dbReference type="OrthoDB" id="10264182at2759"/>
<reference evidence="6" key="1">
    <citation type="journal article" date="2015" name="Nat. Genet.">
        <title>The genome and transcriptome of the zoonotic hookworm Ancylostoma ceylanicum identify infection-specific gene families.</title>
        <authorList>
            <person name="Schwarz E.M."/>
            <person name="Hu Y."/>
            <person name="Antoshechkin I."/>
            <person name="Miller M.M."/>
            <person name="Sternberg P.W."/>
            <person name="Aroian R.V."/>
        </authorList>
    </citation>
    <scope>NUCLEOTIDE SEQUENCE</scope>
    <source>
        <strain evidence="6">HY135</strain>
    </source>
</reference>
<comment type="caution">
    <text evidence="5">The sequence shown here is derived from an EMBL/GenBank/DDBJ whole genome shotgun (WGS) entry which is preliminary data.</text>
</comment>
<gene>
    <name evidence="5" type="primary">Acey_s0003.g1493</name>
    <name evidence="5" type="ORF">Y032_0003g1493</name>
</gene>
<dbReference type="STRING" id="53326.A0A016VZ07"/>
<keyword evidence="6" id="KW-1185">Reference proteome</keyword>
<dbReference type="PANTHER" id="PTHR10196">
    <property type="entry name" value="SUGAR KINASE"/>
    <property type="match status" value="1"/>
</dbReference>
<dbReference type="AlphaFoldDB" id="A0A016VZ07"/>
<dbReference type="Pfam" id="PF00370">
    <property type="entry name" value="FGGY_N"/>
    <property type="match status" value="1"/>
</dbReference>
<dbReference type="PANTHER" id="PTHR10196:SF67">
    <property type="entry name" value="SEDOHEPTULOKINASE"/>
    <property type="match status" value="1"/>
</dbReference>
<dbReference type="SUPFAM" id="SSF53067">
    <property type="entry name" value="Actin-like ATPase domain"/>
    <property type="match status" value="1"/>
</dbReference>
<comment type="similarity">
    <text evidence="1">Belongs to the FGGY kinase family.</text>
</comment>
<feature type="domain" description="Carbohydrate kinase FGGY N-terminal" evidence="4">
    <location>
        <begin position="15"/>
        <end position="99"/>
    </location>
</feature>
<name>A0A016VZ07_9BILA</name>
<dbReference type="InterPro" id="IPR018484">
    <property type="entry name" value="FGGY_N"/>
</dbReference>
<evidence type="ECO:0000259" key="4">
    <source>
        <dbReference type="Pfam" id="PF00370"/>
    </source>
</evidence>
<organism evidence="5 6">
    <name type="scientific">Ancylostoma ceylanicum</name>
    <dbReference type="NCBI Taxonomy" id="53326"/>
    <lineage>
        <taxon>Eukaryota</taxon>
        <taxon>Metazoa</taxon>
        <taxon>Ecdysozoa</taxon>
        <taxon>Nematoda</taxon>
        <taxon>Chromadorea</taxon>
        <taxon>Rhabditida</taxon>
        <taxon>Rhabditina</taxon>
        <taxon>Rhabditomorpha</taxon>
        <taxon>Strongyloidea</taxon>
        <taxon>Ancylostomatidae</taxon>
        <taxon>Ancylostomatinae</taxon>
        <taxon>Ancylostoma</taxon>
    </lineage>
</organism>
<proteinExistence type="inferred from homology"/>
<keyword evidence="3" id="KW-0418">Kinase</keyword>
<dbReference type="InterPro" id="IPR043129">
    <property type="entry name" value="ATPase_NBD"/>
</dbReference>
<accession>A0A016VZ07</accession>
<sequence>MGEFFRISEQTMCSVGVDIGTTTIKVCVVQGTKILTESQVRHNANVDGRLGVQDARKIITEAEALLRDVVARVRAEFSEDISRIGISGQQHGLVLWNSDALRRGEAQST</sequence>
<evidence type="ECO:0000313" key="6">
    <source>
        <dbReference type="Proteomes" id="UP000024635"/>
    </source>
</evidence>
<dbReference type="GO" id="GO:0006071">
    <property type="term" value="P:glycerol metabolic process"/>
    <property type="evidence" value="ECO:0007669"/>
    <property type="project" value="TreeGrafter"/>
</dbReference>
<dbReference type="GO" id="GO:0005829">
    <property type="term" value="C:cytosol"/>
    <property type="evidence" value="ECO:0007669"/>
    <property type="project" value="TreeGrafter"/>
</dbReference>
<evidence type="ECO:0000313" key="5">
    <source>
        <dbReference type="EMBL" id="EYC32277.1"/>
    </source>
</evidence>
<dbReference type="GO" id="GO:0050277">
    <property type="term" value="F:sedoheptulokinase activity"/>
    <property type="evidence" value="ECO:0007669"/>
    <property type="project" value="TreeGrafter"/>
</dbReference>